<evidence type="ECO:0000256" key="9">
    <source>
        <dbReference type="RuleBase" id="RU004478"/>
    </source>
</evidence>
<dbReference type="GO" id="GO:0000774">
    <property type="term" value="F:adenyl-nucleotide exchange factor activity"/>
    <property type="evidence" value="ECO:0007669"/>
    <property type="project" value="InterPro"/>
</dbReference>
<dbReference type="InterPro" id="IPR000740">
    <property type="entry name" value="GrpE"/>
</dbReference>
<dbReference type="InterPro" id="IPR013805">
    <property type="entry name" value="GrpE_CC"/>
</dbReference>
<dbReference type="EMBL" id="LYOS01000004">
    <property type="protein sequence ID" value="OFV67369.1"/>
    <property type="molecule type" value="Genomic_DNA"/>
</dbReference>
<dbReference type="PATRIC" id="fig|1838285.3.peg.1308"/>
<dbReference type="FunFam" id="2.30.22.10:FF:000001">
    <property type="entry name" value="Protein GrpE"/>
    <property type="match status" value="1"/>
</dbReference>
<accession>A0A1F2P7S3</accession>
<dbReference type="PANTHER" id="PTHR21237">
    <property type="entry name" value="GRPE PROTEIN"/>
    <property type="match status" value="1"/>
</dbReference>
<dbReference type="Gene3D" id="3.90.20.20">
    <property type="match status" value="1"/>
</dbReference>
<dbReference type="GO" id="GO:0005737">
    <property type="term" value="C:cytoplasm"/>
    <property type="evidence" value="ECO:0007669"/>
    <property type="project" value="UniProtKB-SubCell"/>
</dbReference>
<dbReference type="PRINTS" id="PR00773">
    <property type="entry name" value="GRPEPROTEIN"/>
</dbReference>
<comment type="caution">
    <text evidence="11">The sequence shown here is derived from an EMBL/GenBank/DDBJ whole genome shotgun (WGS) entry which is preliminary data.</text>
</comment>
<dbReference type="Gene3D" id="2.30.22.10">
    <property type="entry name" value="Head domain of nucleotide exchange factor GrpE"/>
    <property type="match status" value="1"/>
</dbReference>
<keyword evidence="4 7" id="KW-0963">Cytoplasm</keyword>
<dbReference type="HAMAP" id="MF_01151">
    <property type="entry name" value="GrpE"/>
    <property type="match status" value="1"/>
</dbReference>
<evidence type="ECO:0000256" key="6">
    <source>
        <dbReference type="ARBA" id="ARBA00023186"/>
    </source>
</evidence>
<dbReference type="PANTHER" id="PTHR21237:SF23">
    <property type="entry name" value="GRPE PROTEIN HOMOLOG, MITOCHONDRIAL"/>
    <property type="match status" value="1"/>
</dbReference>
<dbReference type="PROSITE" id="PS01071">
    <property type="entry name" value="GRPE"/>
    <property type="match status" value="1"/>
</dbReference>
<dbReference type="Proteomes" id="UP000186940">
    <property type="component" value="Unassembled WGS sequence"/>
</dbReference>
<gene>
    <name evidence="7" type="primary">grpE</name>
    <name evidence="11" type="ORF">SCAL_001287</name>
</gene>
<keyword evidence="10" id="KW-0175">Coiled coil</keyword>
<evidence type="ECO:0000256" key="1">
    <source>
        <dbReference type="ARBA" id="ARBA00004496"/>
    </source>
</evidence>
<evidence type="ECO:0000256" key="7">
    <source>
        <dbReference type="HAMAP-Rule" id="MF_01151"/>
    </source>
</evidence>
<dbReference type="GO" id="GO:0051082">
    <property type="term" value="F:unfolded protein binding"/>
    <property type="evidence" value="ECO:0007669"/>
    <property type="project" value="TreeGrafter"/>
</dbReference>
<keyword evidence="6 7" id="KW-0143">Chaperone</keyword>
<keyword evidence="5 7" id="KW-0346">Stress response</keyword>
<dbReference type="STRING" id="1838285.SCAL_001287"/>
<dbReference type="AlphaFoldDB" id="A0A1F2P7S3"/>
<dbReference type="GO" id="GO:0042803">
    <property type="term" value="F:protein homodimerization activity"/>
    <property type="evidence" value="ECO:0007669"/>
    <property type="project" value="InterPro"/>
</dbReference>
<evidence type="ECO:0000256" key="4">
    <source>
        <dbReference type="ARBA" id="ARBA00022490"/>
    </source>
</evidence>
<evidence type="ECO:0000256" key="8">
    <source>
        <dbReference type="RuleBase" id="RU000639"/>
    </source>
</evidence>
<comment type="similarity">
    <text evidence="2 7 9">Belongs to the GrpE family.</text>
</comment>
<keyword evidence="12" id="KW-1185">Reference proteome</keyword>
<proteinExistence type="inferred from homology"/>
<dbReference type="GO" id="GO:0051087">
    <property type="term" value="F:protein-folding chaperone binding"/>
    <property type="evidence" value="ECO:0007669"/>
    <property type="project" value="InterPro"/>
</dbReference>
<evidence type="ECO:0000256" key="3">
    <source>
        <dbReference type="ARBA" id="ARBA00011738"/>
    </source>
</evidence>
<evidence type="ECO:0000256" key="2">
    <source>
        <dbReference type="ARBA" id="ARBA00009054"/>
    </source>
</evidence>
<dbReference type="GO" id="GO:0006457">
    <property type="term" value="P:protein folding"/>
    <property type="evidence" value="ECO:0007669"/>
    <property type="project" value="InterPro"/>
</dbReference>
<evidence type="ECO:0000313" key="11">
    <source>
        <dbReference type="EMBL" id="OFV67369.1"/>
    </source>
</evidence>
<dbReference type="Pfam" id="PF01025">
    <property type="entry name" value="GrpE"/>
    <property type="match status" value="1"/>
</dbReference>
<reference evidence="11" key="1">
    <citation type="submission" date="2016-05" db="EMBL/GenBank/DDBJ databases">
        <title>Microbial consortia oxidize butane by reversing methanogenesis.</title>
        <authorList>
            <person name="Laso-Perez R."/>
            <person name="Richter M."/>
            <person name="Wegener G."/>
            <person name="Musat F."/>
        </authorList>
    </citation>
    <scope>NUCLEOTIDE SEQUENCE [LARGE SCALE GENOMIC DNA]</scope>
    <source>
        <strain evidence="11">BOX2</strain>
    </source>
</reference>
<evidence type="ECO:0000256" key="10">
    <source>
        <dbReference type="SAM" id="Coils"/>
    </source>
</evidence>
<comment type="function">
    <text evidence="7 8">Participates actively in the response to hyperosmotic and heat shock by preventing the aggregation of stress-denatured proteins, in association with DnaK and GrpE. It is the nucleotide exchange factor for DnaK and may function as a thermosensor. Unfolded proteins bind initially to DnaJ; upon interaction with the DnaJ-bound protein, DnaK hydrolyzes its bound ATP, resulting in the formation of a stable complex. GrpE releases ADP from DnaK; ATP binding to DnaK triggers the release of the substrate protein, thus completing the reaction cycle. Several rounds of ATP-dependent interactions between DnaJ, DnaK and GrpE are required for fully efficient folding.</text>
</comment>
<comment type="subcellular location">
    <subcellularLocation>
        <location evidence="1 7">Cytoplasm</location>
    </subcellularLocation>
</comment>
<protein>
    <recommendedName>
        <fullName evidence="7 8">Protein GrpE</fullName>
    </recommendedName>
    <alternativeName>
        <fullName evidence="7">HSP-70 cofactor</fullName>
    </alternativeName>
</protein>
<sequence length="164" mass="19014">MGVSEELKEELENLQNELDELNDKYLRALADFDNYKKRVEKDRVRNRELGREEVILKILNVLDDFERAFESDDKSNPILEGFRAIYEGLLKALAEFEVRPFESVGEVFDPIFHDAISTTPASDHPPHTITKEFQRGYLIGEKVLRPAKVEVAMDIDDEQDDEQT</sequence>
<name>A0A1F2P7S3_9EURY</name>
<evidence type="ECO:0000256" key="5">
    <source>
        <dbReference type="ARBA" id="ARBA00023016"/>
    </source>
</evidence>
<dbReference type="CDD" id="cd00446">
    <property type="entry name" value="GrpE"/>
    <property type="match status" value="1"/>
</dbReference>
<comment type="subunit">
    <text evidence="3 7">Homodimer.</text>
</comment>
<feature type="coiled-coil region" evidence="10">
    <location>
        <begin position="4"/>
        <end position="38"/>
    </location>
</feature>
<dbReference type="SUPFAM" id="SSF51064">
    <property type="entry name" value="Head domain of nucleotide exchange factor GrpE"/>
    <property type="match status" value="1"/>
</dbReference>
<dbReference type="SUPFAM" id="SSF58014">
    <property type="entry name" value="Coiled-coil domain of nucleotide exchange factor GrpE"/>
    <property type="match status" value="1"/>
</dbReference>
<dbReference type="InterPro" id="IPR009012">
    <property type="entry name" value="GrpE_head"/>
</dbReference>
<organism evidence="11 12">
    <name type="scientific">Candidatus Syntropharchaeum caldarium</name>
    <dbReference type="NCBI Taxonomy" id="1838285"/>
    <lineage>
        <taxon>Archaea</taxon>
        <taxon>Methanobacteriati</taxon>
        <taxon>Methanobacteriota</taxon>
        <taxon>Stenosarchaea group</taxon>
        <taxon>Methanomicrobia</taxon>
        <taxon>Methanosarcinales</taxon>
        <taxon>ANME-2 cluster</taxon>
        <taxon>Candidatus Syntropharchaeum</taxon>
    </lineage>
</organism>
<evidence type="ECO:0000313" key="12">
    <source>
        <dbReference type="Proteomes" id="UP000186940"/>
    </source>
</evidence>